<evidence type="ECO:0000313" key="2">
    <source>
        <dbReference type="Proteomes" id="UP001179614"/>
    </source>
</evidence>
<reference evidence="1" key="1">
    <citation type="submission" date="2021-12" db="EMBL/GenBank/DDBJ databases">
        <title>Bradyrhizobium xenonodulans sp. nov.</title>
        <authorList>
            <person name="Claassens R."/>
            <person name="Venter S.N."/>
            <person name="Beukes C.W."/>
            <person name="Stepkowski T."/>
            <person name="Steenkamp E.T."/>
        </authorList>
    </citation>
    <scope>NUCLEOTIDE SEQUENCE</scope>
    <source>
        <strain evidence="1">14AB</strain>
    </source>
</reference>
<dbReference type="EMBL" id="CP089391">
    <property type="protein sequence ID" value="WBL80369.1"/>
    <property type="molecule type" value="Genomic_DNA"/>
</dbReference>
<dbReference type="Proteomes" id="UP001179614">
    <property type="component" value="Chromosome"/>
</dbReference>
<name>A0ABY7MQC4_9BRAD</name>
<dbReference type="PROSITE" id="PS51257">
    <property type="entry name" value="PROKAR_LIPOPROTEIN"/>
    <property type="match status" value="1"/>
</dbReference>
<keyword evidence="2" id="KW-1185">Reference proteome</keyword>
<accession>A0ABY7MQC4</accession>
<sequence>MGRLSGSIRRIRRKPLTNYELSLFAAVGVTTSACSNRDIDNKSIQMRGVAFFMIRTSLGA</sequence>
<evidence type="ECO:0000313" key="1">
    <source>
        <dbReference type="EMBL" id="WBL80369.1"/>
    </source>
</evidence>
<evidence type="ECO:0008006" key="3">
    <source>
        <dbReference type="Google" id="ProtNLM"/>
    </source>
</evidence>
<dbReference type="RefSeq" id="WP_270167520.1">
    <property type="nucleotide sequence ID" value="NZ_CP089391.1"/>
</dbReference>
<protein>
    <recommendedName>
        <fullName evidence="3">Transposase</fullName>
    </recommendedName>
</protein>
<proteinExistence type="predicted"/>
<organism evidence="1 2">
    <name type="scientific">Bradyrhizobium xenonodulans</name>
    <dbReference type="NCBI Taxonomy" id="2736875"/>
    <lineage>
        <taxon>Bacteria</taxon>
        <taxon>Pseudomonadati</taxon>
        <taxon>Pseudomonadota</taxon>
        <taxon>Alphaproteobacteria</taxon>
        <taxon>Hyphomicrobiales</taxon>
        <taxon>Nitrobacteraceae</taxon>
        <taxon>Bradyrhizobium</taxon>
    </lineage>
</organism>
<gene>
    <name evidence="1" type="ORF">I3J27_08085</name>
</gene>